<sequence>MTSFTIPYNKPYLSGNETKYIVDAVKSGKISGNGIFTQRCHQFFQTRYRFPKVLLTTSCTDALEMAAILADIQPGDEVIVPSYTFVSTALAFVRQGASIVFADSSLENPNLDIRQLEALISPRTKAIVPVHYAGVACNMDPIMALANRYNLLVIEDAAQAIDGYYKGKPLGSIGHLAAFSFHETKNIISGEGGMLVINDERFFRRAEIIWEKGTNRSEFFRGEVDTYGWVDIGSSFLPSEIVSAFLYAQLENLDDIQKRRIALWNYYYQALEPLANTGAFRLPVLPDYSSNNAHLFYLICQNETDRSRLIDTLKAEGILAVFHYLSLHRSHYYQAKHDGRVLPFADTYADCLVRLPLFYELSFAEIDRIVNLINSLYSKEVYVEAVHHYGQL</sequence>
<name>A0A927GCE2_9BACT</name>
<comment type="caution">
    <text evidence="5">The sequence shown here is derived from an EMBL/GenBank/DDBJ whole genome shotgun (WGS) entry which is preliminary data.</text>
</comment>
<feature type="active site" description="Proton acceptor" evidence="2">
    <location>
        <position position="185"/>
    </location>
</feature>
<evidence type="ECO:0000256" key="4">
    <source>
        <dbReference type="RuleBase" id="RU004508"/>
    </source>
</evidence>
<dbReference type="AlphaFoldDB" id="A0A927GCE2"/>
<organism evidence="5 6">
    <name type="scientific">Spirosoma validum</name>
    <dbReference type="NCBI Taxonomy" id="2771355"/>
    <lineage>
        <taxon>Bacteria</taxon>
        <taxon>Pseudomonadati</taxon>
        <taxon>Bacteroidota</taxon>
        <taxon>Cytophagia</taxon>
        <taxon>Cytophagales</taxon>
        <taxon>Cytophagaceae</taxon>
        <taxon>Spirosoma</taxon>
    </lineage>
</organism>
<evidence type="ECO:0000256" key="2">
    <source>
        <dbReference type="PIRSR" id="PIRSR000390-1"/>
    </source>
</evidence>
<dbReference type="InterPro" id="IPR000653">
    <property type="entry name" value="DegT/StrS_aminotransferase"/>
</dbReference>
<dbReference type="GO" id="GO:0000271">
    <property type="term" value="P:polysaccharide biosynthetic process"/>
    <property type="evidence" value="ECO:0007669"/>
    <property type="project" value="TreeGrafter"/>
</dbReference>
<protein>
    <submittedName>
        <fullName evidence="5">dTDP-4-amino-4,6-dideoxygalactose transaminase</fullName>
        <ecNumber evidence="5">2.6.1.59</ecNumber>
    </submittedName>
</protein>
<dbReference type="Gene3D" id="3.40.640.10">
    <property type="entry name" value="Type I PLP-dependent aspartate aminotransferase-like (Major domain)"/>
    <property type="match status" value="1"/>
</dbReference>
<dbReference type="Proteomes" id="UP000653797">
    <property type="component" value="Unassembled WGS sequence"/>
</dbReference>
<dbReference type="EMBL" id="JACXAA010000002">
    <property type="protein sequence ID" value="MBD2752574.1"/>
    <property type="molecule type" value="Genomic_DNA"/>
</dbReference>
<reference evidence="5" key="1">
    <citation type="submission" date="2020-09" db="EMBL/GenBank/DDBJ databases">
        <authorList>
            <person name="Kim M.K."/>
        </authorList>
    </citation>
    <scope>NUCLEOTIDE SEQUENCE</scope>
    <source>
        <strain evidence="5">BT704</strain>
    </source>
</reference>
<dbReference type="SUPFAM" id="SSF53383">
    <property type="entry name" value="PLP-dependent transferases"/>
    <property type="match status" value="1"/>
</dbReference>
<dbReference type="EC" id="2.6.1.59" evidence="5"/>
<dbReference type="NCBIfam" id="NF008687">
    <property type="entry name" value="PRK11706.1"/>
    <property type="match status" value="1"/>
</dbReference>
<dbReference type="NCBIfam" id="TIGR02379">
    <property type="entry name" value="ECA_wecE"/>
    <property type="match status" value="1"/>
</dbReference>
<evidence type="ECO:0000313" key="6">
    <source>
        <dbReference type="Proteomes" id="UP000653797"/>
    </source>
</evidence>
<gene>
    <name evidence="5" type="primary">rffA</name>
    <name evidence="5" type="synonym">fcnA</name>
    <name evidence="5" type="synonym">wecE</name>
    <name evidence="5" type="ORF">IC230_06725</name>
</gene>
<dbReference type="InterPro" id="IPR015421">
    <property type="entry name" value="PyrdxlP-dep_Trfase_major"/>
</dbReference>
<keyword evidence="6" id="KW-1185">Reference proteome</keyword>
<dbReference type="GO" id="GO:0019180">
    <property type="term" value="F:dTDP-4-amino-4,6-dideoxygalactose transaminase activity"/>
    <property type="evidence" value="ECO:0007669"/>
    <property type="project" value="UniProtKB-EC"/>
</dbReference>
<dbReference type="CDD" id="cd00616">
    <property type="entry name" value="AHBA_syn"/>
    <property type="match status" value="1"/>
</dbReference>
<dbReference type="InterPro" id="IPR012749">
    <property type="entry name" value="WecE-like"/>
</dbReference>
<keyword evidence="5" id="KW-0032">Aminotransferase</keyword>
<proteinExistence type="inferred from homology"/>
<keyword evidence="5" id="KW-0808">Transferase</keyword>
<comment type="similarity">
    <text evidence="1 4">Belongs to the DegT/DnrJ/EryC1 family.</text>
</comment>
<dbReference type="FunFam" id="3.40.640.10:FF:000037">
    <property type="entry name" value="dTDP-4-amino-4,6-dideoxygalactose transaminase"/>
    <property type="match status" value="1"/>
</dbReference>
<keyword evidence="3 4" id="KW-0663">Pyridoxal phosphate</keyword>
<evidence type="ECO:0000256" key="1">
    <source>
        <dbReference type="ARBA" id="ARBA00037999"/>
    </source>
</evidence>
<dbReference type="PANTHER" id="PTHR30244">
    <property type="entry name" value="TRANSAMINASE"/>
    <property type="match status" value="1"/>
</dbReference>
<evidence type="ECO:0000256" key="3">
    <source>
        <dbReference type="PIRSR" id="PIRSR000390-2"/>
    </source>
</evidence>
<dbReference type="PIRSF" id="PIRSF000390">
    <property type="entry name" value="PLP_StrS"/>
    <property type="match status" value="1"/>
</dbReference>
<dbReference type="PANTHER" id="PTHR30244:SF34">
    <property type="entry name" value="DTDP-4-AMINO-4,6-DIDEOXYGALACTOSE TRANSAMINASE"/>
    <property type="match status" value="1"/>
</dbReference>
<dbReference type="Pfam" id="PF01041">
    <property type="entry name" value="DegT_DnrJ_EryC1"/>
    <property type="match status" value="1"/>
</dbReference>
<feature type="modified residue" description="N6-(pyridoxal phosphate)lysine" evidence="3">
    <location>
        <position position="185"/>
    </location>
</feature>
<accession>A0A927GCE2</accession>
<dbReference type="InterPro" id="IPR015424">
    <property type="entry name" value="PyrdxlP-dep_Trfase"/>
</dbReference>
<dbReference type="GO" id="GO:0030170">
    <property type="term" value="F:pyridoxal phosphate binding"/>
    <property type="evidence" value="ECO:0007669"/>
    <property type="project" value="TreeGrafter"/>
</dbReference>
<evidence type="ECO:0000313" key="5">
    <source>
        <dbReference type="EMBL" id="MBD2752574.1"/>
    </source>
</evidence>
<dbReference type="RefSeq" id="WP_191038206.1">
    <property type="nucleotide sequence ID" value="NZ_JACXAA010000002.1"/>
</dbReference>